<feature type="compositionally biased region" description="Polar residues" evidence="1">
    <location>
        <begin position="116"/>
        <end position="130"/>
    </location>
</feature>
<reference evidence="2" key="1">
    <citation type="journal article" date="2022" name="bioRxiv">
        <title>Sequencing and chromosome-scale assembly of the giantPleurodeles waltlgenome.</title>
        <authorList>
            <person name="Brown T."/>
            <person name="Elewa A."/>
            <person name="Iarovenko S."/>
            <person name="Subramanian E."/>
            <person name="Araus A.J."/>
            <person name="Petzold A."/>
            <person name="Susuki M."/>
            <person name="Suzuki K.-i.T."/>
            <person name="Hayashi T."/>
            <person name="Toyoda A."/>
            <person name="Oliveira C."/>
            <person name="Osipova E."/>
            <person name="Leigh N.D."/>
            <person name="Simon A."/>
            <person name="Yun M.H."/>
        </authorList>
    </citation>
    <scope>NUCLEOTIDE SEQUENCE</scope>
    <source>
        <strain evidence="2">20211129_DDA</strain>
        <tissue evidence="2">Liver</tissue>
    </source>
</reference>
<gene>
    <name evidence="2" type="ORF">NDU88_003586</name>
</gene>
<protein>
    <submittedName>
        <fullName evidence="2">Uncharacterized protein</fullName>
    </submittedName>
</protein>
<accession>A0AAV7SGC7</accession>
<dbReference type="AlphaFoldDB" id="A0AAV7SGC7"/>
<name>A0AAV7SGC7_PLEWA</name>
<evidence type="ECO:0000313" key="2">
    <source>
        <dbReference type="EMBL" id="KAJ1163123.1"/>
    </source>
</evidence>
<proteinExistence type="predicted"/>
<evidence type="ECO:0000256" key="1">
    <source>
        <dbReference type="SAM" id="MobiDB-lite"/>
    </source>
</evidence>
<feature type="region of interest" description="Disordered" evidence="1">
    <location>
        <begin position="1"/>
        <end position="156"/>
    </location>
</feature>
<organism evidence="2 3">
    <name type="scientific">Pleurodeles waltl</name>
    <name type="common">Iberian ribbed newt</name>
    <dbReference type="NCBI Taxonomy" id="8319"/>
    <lineage>
        <taxon>Eukaryota</taxon>
        <taxon>Metazoa</taxon>
        <taxon>Chordata</taxon>
        <taxon>Craniata</taxon>
        <taxon>Vertebrata</taxon>
        <taxon>Euteleostomi</taxon>
        <taxon>Amphibia</taxon>
        <taxon>Batrachia</taxon>
        <taxon>Caudata</taxon>
        <taxon>Salamandroidea</taxon>
        <taxon>Salamandridae</taxon>
        <taxon>Pleurodelinae</taxon>
        <taxon>Pleurodeles</taxon>
    </lineage>
</organism>
<dbReference type="Proteomes" id="UP001066276">
    <property type="component" value="Chromosome 4_2"/>
</dbReference>
<feature type="compositionally biased region" description="Pro residues" evidence="1">
    <location>
        <begin position="95"/>
        <end position="105"/>
    </location>
</feature>
<evidence type="ECO:0000313" key="3">
    <source>
        <dbReference type="Proteomes" id="UP001066276"/>
    </source>
</evidence>
<sequence length="202" mass="21614">MDGRPASPCRGALTPPRRPERPPALFSPLSRLNLGLRGPVLSARPGYGQQLHPSRTAARRSPHVPSSSQPEWVRPSAPPESRAYSPCLQQWGPPGSKPPSLPPSRPTVRIGRGQAGPTTRAPSFRTTLRASSGPPHHLRLESPQGPKDQAPPSAVSSDGLRSLHLYWWPRGSVLCCEENNTDAGVGYVTIILVAPASGSYNP</sequence>
<comment type="caution">
    <text evidence="2">The sequence shown here is derived from an EMBL/GenBank/DDBJ whole genome shotgun (WGS) entry which is preliminary data.</text>
</comment>
<keyword evidence="3" id="KW-1185">Reference proteome</keyword>
<dbReference type="EMBL" id="JANPWB010000008">
    <property type="protein sequence ID" value="KAJ1163123.1"/>
    <property type="molecule type" value="Genomic_DNA"/>
</dbReference>